<protein>
    <submittedName>
        <fullName evidence="1">Uncharacterized protein</fullName>
    </submittedName>
</protein>
<gene>
    <name evidence="1" type="ORF">MATL_G00115490</name>
</gene>
<comment type="caution">
    <text evidence="1">The sequence shown here is derived from an EMBL/GenBank/DDBJ whole genome shotgun (WGS) entry which is preliminary data.</text>
</comment>
<dbReference type="AlphaFoldDB" id="A0A9D3PWP3"/>
<dbReference type="EMBL" id="JAFDVH010000009">
    <property type="protein sequence ID" value="KAG7470583.1"/>
    <property type="molecule type" value="Genomic_DNA"/>
</dbReference>
<reference evidence="1" key="1">
    <citation type="submission" date="2021-01" db="EMBL/GenBank/DDBJ databases">
        <authorList>
            <person name="Zahm M."/>
            <person name="Roques C."/>
            <person name="Cabau C."/>
            <person name="Klopp C."/>
            <person name="Donnadieu C."/>
            <person name="Jouanno E."/>
            <person name="Lampietro C."/>
            <person name="Louis A."/>
            <person name="Herpin A."/>
            <person name="Echchiki A."/>
            <person name="Berthelot C."/>
            <person name="Parey E."/>
            <person name="Roest-Crollius H."/>
            <person name="Braasch I."/>
            <person name="Postlethwait J."/>
            <person name="Bobe J."/>
            <person name="Montfort J."/>
            <person name="Bouchez O."/>
            <person name="Begum T."/>
            <person name="Mejri S."/>
            <person name="Adams A."/>
            <person name="Chen W.-J."/>
            <person name="Guiguen Y."/>
        </authorList>
    </citation>
    <scope>NUCLEOTIDE SEQUENCE</scope>
    <source>
        <strain evidence="1">YG-15Mar2019-1</strain>
        <tissue evidence="1">Brain</tissue>
    </source>
</reference>
<proteinExistence type="predicted"/>
<dbReference type="Proteomes" id="UP001046870">
    <property type="component" value="Chromosome 9"/>
</dbReference>
<sequence length="101" mass="10940">MRACAHARLPKANAVLKTRIAGDRGETRRQSEAGRAKGVLSCRVENTFHPSSLQVSNQTEETGGTLNNELKARPVNTSGVCVRRGFLATIWLKLPSVSCCC</sequence>
<evidence type="ECO:0000313" key="1">
    <source>
        <dbReference type="EMBL" id="KAG7470583.1"/>
    </source>
</evidence>
<accession>A0A9D3PWP3</accession>
<evidence type="ECO:0000313" key="2">
    <source>
        <dbReference type="Proteomes" id="UP001046870"/>
    </source>
</evidence>
<organism evidence="1 2">
    <name type="scientific">Megalops atlanticus</name>
    <name type="common">Tarpon</name>
    <name type="synonym">Clupea gigantea</name>
    <dbReference type="NCBI Taxonomy" id="7932"/>
    <lineage>
        <taxon>Eukaryota</taxon>
        <taxon>Metazoa</taxon>
        <taxon>Chordata</taxon>
        <taxon>Craniata</taxon>
        <taxon>Vertebrata</taxon>
        <taxon>Euteleostomi</taxon>
        <taxon>Actinopterygii</taxon>
        <taxon>Neopterygii</taxon>
        <taxon>Teleostei</taxon>
        <taxon>Elopiformes</taxon>
        <taxon>Megalopidae</taxon>
        <taxon>Megalops</taxon>
    </lineage>
</organism>
<name>A0A9D3PWP3_MEGAT</name>
<keyword evidence="2" id="KW-1185">Reference proteome</keyword>